<feature type="region of interest" description="Disordered" evidence="1">
    <location>
        <begin position="46"/>
        <end position="156"/>
    </location>
</feature>
<feature type="region of interest" description="Disordered" evidence="1">
    <location>
        <begin position="168"/>
        <end position="405"/>
    </location>
</feature>
<feature type="compositionally biased region" description="Basic and acidic residues" evidence="1">
    <location>
        <begin position="331"/>
        <end position="341"/>
    </location>
</feature>
<proteinExistence type="predicted"/>
<feature type="compositionally biased region" description="Low complexity" evidence="1">
    <location>
        <begin position="168"/>
        <end position="208"/>
    </location>
</feature>
<dbReference type="Pfam" id="PF15365">
    <property type="entry name" value="PNRC"/>
    <property type="match status" value="1"/>
</dbReference>
<dbReference type="AlphaFoldDB" id="A0A3N2PWG7"/>
<name>A0A3N2PWG7_SODAK</name>
<reference evidence="2 3" key="1">
    <citation type="journal article" date="2018" name="Mol. Ecol.">
        <title>The obligate alkalophilic soda-lake fungus Sodiomyces alkalinus has shifted to a protein diet.</title>
        <authorList>
            <person name="Grum-Grzhimaylo A.A."/>
            <person name="Falkoski D.L."/>
            <person name="van den Heuvel J."/>
            <person name="Valero-Jimenez C.A."/>
            <person name="Min B."/>
            <person name="Choi I.G."/>
            <person name="Lipzen A."/>
            <person name="Daum C.G."/>
            <person name="Aanen D.K."/>
            <person name="Tsang A."/>
            <person name="Henrissat B."/>
            <person name="Bilanenko E.N."/>
            <person name="de Vries R.P."/>
            <person name="van Kan J.A.L."/>
            <person name="Grigoriev I.V."/>
            <person name="Debets A.J.M."/>
        </authorList>
    </citation>
    <scope>NUCLEOTIDE SEQUENCE [LARGE SCALE GENOMIC DNA]</scope>
    <source>
        <strain evidence="2 3">F11</strain>
    </source>
</reference>
<accession>A0A3N2PWG7</accession>
<protein>
    <recommendedName>
        <fullName evidence="4">Proteophosphoglycan 5</fullName>
    </recommendedName>
</protein>
<sequence>MYHMVWLCPPAFPATPSSFLVTFALDTTDTQDAPSVLRSKRFARSRMQKITTQEKPTPPRGRQGRRASRSVGQKVYASENDATGPTATTVSQASQLLTPKTPFSEALDLSSTTESSTTSKSRPRNKNHPKNTVASPDIPQTSRRTPPHSASATKSSSASAFAGATFHASPAPSALPLPSFLKTHTGSPRPQDGGQQQPSPPTTEADAPTPTPSRLSVGLSRHESPLEAIFRADRAEKERARRASFSTLLADQGPASPPNSFPRDLPSIAGYRSDPRARPQPYRSTSGIPLSELDGTPDRRVGPAFATPYQERIRLARAAAQPSPERSLCPPREEDPSDALKRYLFGSKPGSTNAPRPKQDSTDTPSPLPEARPSNKPVVGSSVSAERPPGLLAMEDDLRRILKLT</sequence>
<feature type="compositionally biased region" description="Polar residues" evidence="1">
    <location>
        <begin position="130"/>
        <end position="144"/>
    </location>
</feature>
<dbReference type="Proteomes" id="UP000272025">
    <property type="component" value="Unassembled WGS sequence"/>
</dbReference>
<feature type="compositionally biased region" description="Low complexity" evidence="1">
    <location>
        <begin position="110"/>
        <end position="120"/>
    </location>
</feature>
<evidence type="ECO:0008006" key="4">
    <source>
        <dbReference type="Google" id="ProtNLM"/>
    </source>
</evidence>
<keyword evidence="3" id="KW-1185">Reference proteome</keyword>
<dbReference type="RefSeq" id="XP_028466638.1">
    <property type="nucleotide sequence ID" value="XM_028614223.1"/>
</dbReference>
<feature type="compositionally biased region" description="Basic and acidic residues" evidence="1">
    <location>
        <begin position="220"/>
        <end position="241"/>
    </location>
</feature>
<dbReference type="EMBL" id="ML119055">
    <property type="protein sequence ID" value="ROT38832.1"/>
    <property type="molecule type" value="Genomic_DNA"/>
</dbReference>
<dbReference type="OrthoDB" id="2142961at2759"/>
<feature type="compositionally biased region" description="Polar residues" evidence="1">
    <location>
        <begin position="80"/>
        <end position="98"/>
    </location>
</feature>
<gene>
    <name evidence="2" type="ORF">SODALDRAFT_359955</name>
</gene>
<evidence type="ECO:0000313" key="2">
    <source>
        <dbReference type="EMBL" id="ROT38832.1"/>
    </source>
</evidence>
<evidence type="ECO:0000313" key="3">
    <source>
        <dbReference type="Proteomes" id="UP000272025"/>
    </source>
</evidence>
<organism evidence="2 3">
    <name type="scientific">Sodiomyces alkalinus (strain CBS 110278 / VKM F-3762 / F11)</name>
    <name type="common">Alkaliphilic filamentous fungus</name>
    <dbReference type="NCBI Taxonomy" id="1314773"/>
    <lineage>
        <taxon>Eukaryota</taxon>
        <taxon>Fungi</taxon>
        <taxon>Dikarya</taxon>
        <taxon>Ascomycota</taxon>
        <taxon>Pezizomycotina</taxon>
        <taxon>Sordariomycetes</taxon>
        <taxon>Hypocreomycetidae</taxon>
        <taxon>Glomerellales</taxon>
        <taxon>Plectosphaerellaceae</taxon>
        <taxon>Sodiomyces</taxon>
    </lineage>
</organism>
<evidence type="ECO:0000256" key="1">
    <source>
        <dbReference type="SAM" id="MobiDB-lite"/>
    </source>
</evidence>
<feature type="compositionally biased region" description="Basic and acidic residues" evidence="1">
    <location>
        <begin position="396"/>
        <end position="405"/>
    </location>
</feature>
<dbReference type="GeneID" id="39582701"/>
<dbReference type="InterPro" id="IPR028322">
    <property type="entry name" value="PNRC-like_rgn"/>
</dbReference>
<dbReference type="GO" id="GO:0016071">
    <property type="term" value="P:mRNA metabolic process"/>
    <property type="evidence" value="ECO:0007669"/>
    <property type="project" value="UniProtKB-ARBA"/>
</dbReference>